<keyword evidence="4 9" id="KW-0378">Hydrolase</keyword>
<dbReference type="Gene3D" id="3.40.1090.10">
    <property type="entry name" value="Cytosolic phospholipase A2 catalytic domain"/>
    <property type="match status" value="2"/>
</dbReference>
<feature type="domain" description="Cyclic nucleotide-binding" evidence="10">
    <location>
        <begin position="17"/>
        <end position="137"/>
    </location>
</feature>
<organism evidence="12 13">
    <name type="scientific">Runella defluvii</name>
    <dbReference type="NCBI Taxonomy" id="370973"/>
    <lineage>
        <taxon>Bacteria</taxon>
        <taxon>Pseudomonadati</taxon>
        <taxon>Bacteroidota</taxon>
        <taxon>Cytophagia</taxon>
        <taxon>Cytophagales</taxon>
        <taxon>Spirosomataceae</taxon>
        <taxon>Runella</taxon>
    </lineage>
</organism>
<dbReference type="InterPro" id="IPR056556">
    <property type="entry name" value="NTE1_P-loop_dom"/>
</dbReference>
<reference evidence="12 13" key="1">
    <citation type="submission" date="2020-08" db="EMBL/GenBank/DDBJ databases">
        <title>Genomic Encyclopedia of Type Strains, Phase IV (KMG-IV): sequencing the most valuable type-strain genomes for metagenomic binning, comparative biology and taxonomic classification.</title>
        <authorList>
            <person name="Goeker M."/>
        </authorList>
    </citation>
    <scope>NUCLEOTIDE SEQUENCE [LARGE SCALE GENOMIC DNA]</scope>
    <source>
        <strain evidence="12 13">DSM 17976</strain>
    </source>
</reference>
<evidence type="ECO:0000313" key="12">
    <source>
        <dbReference type="EMBL" id="MBB3840589.1"/>
    </source>
</evidence>
<dbReference type="Pfam" id="PF00027">
    <property type="entry name" value="cNMP_binding"/>
    <property type="match status" value="1"/>
</dbReference>
<dbReference type="GO" id="GO:0016020">
    <property type="term" value="C:membrane"/>
    <property type="evidence" value="ECO:0007669"/>
    <property type="project" value="UniProtKB-SubCell"/>
</dbReference>
<keyword evidence="8" id="KW-0472">Membrane</keyword>
<feature type="active site" description="Proton acceptor" evidence="9">
    <location>
        <position position="480"/>
    </location>
</feature>
<evidence type="ECO:0000256" key="4">
    <source>
        <dbReference type="ARBA" id="ARBA00022801"/>
    </source>
</evidence>
<dbReference type="InterPro" id="IPR050301">
    <property type="entry name" value="NTE"/>
</dbReference>
<evidence type="ECO:0000256" key="5">
    <source>
        <dbReference type="ARBA" id="ARBA00022963"/>
    </source>
</evidence>
<dbReference type="EMBL" id="JACIBY010000011">
    <property type="protein sequence ID" value="MBB3840589.1"/>
    <property type="molecule type" value="Genomic_DNA"/>
</dbReference>
<dbReference type="PANTHER" id="PTHR14226">
    <property type="entry name" value="NEUROPATHY TARGET ESTERASE/SWISS CHEESE D.MELANOGASTER"/>
    <property type="match status" value="1"/>
</dbReference>
<evidence type="ECO:0000256" key="1">
    <source>
        <dbReference type="ARBA" id="ARBA00004370"/>
    </source>
</evidence>
<dbReference type="GO" id="GO:0016042">
    <property type="term" value="P:lipid catabolic process"/>
    <property type="evidence" value="ECO:0007669"/>
    <property type="project" value="UniProtKB-UniRule"/>
</dbReference>
<keyword evidence="7 9" id="KW-0443">Lipid metabolism</keyword>
<dbReference type="InterPro" id="IPR002641">
    <property type="entry name" value="PNPLA_dom"/>
</dbReference>
<dbReference type="GO" id="GO:0004622">
    <property type="term" value="F:phosphatidylcholine lysophospholipase activity"/>
    <property type="evidence" value="ECO:0007669"/>
    <property type="project" value="UniProtKB-ARBA"/>
</dbReference>
<dbReference type="Pfam" id="PF01734">
    <property type="entry name" value="Patatin"/>
    <property type="match status" value="1"/>
</dbReference>
<evidence type="ECO:0000259" key="10">
    <source>
        <dbReference type="PROSITE" id="PS50042"/>
    </source>
</evidence>
<dbReference type="InterPro" id="IPR018490">
    <property type="entry name" value="cNMP-bd_dom_sf"/>
</dbReference>
<dbReference type="InterPro" id="IPR014710">
    <property type="entry name" value="RmlC-like_jellyroll"/>
</dbReference>
<dbReference type="AlphaFoldDB" id="A0A7W5ZS11"/>
<evidence type="ECO:0000259" key="11">
    <source>
        <dbReference type="PROSITE" id="PS51635"/>
    </source>
</evidence>
<keyword evidence="3" id="KW-0812">Transmembrane</keyword>
<dbReference type="Proteomes" id="UP000541352">
    <property type="component" value="Unassembled WGS sequence"/>
</dbReference>
<keyword evidence="5 9" id="KW-0442">Lipid degradation</keyword>
<protein>
    <submittedName>
        <fullName evidence="12">NTE family protein</fullName>
    </submittedName>
</protein>
<dbReference type="SUPFAM" id="SSF51206">
    <property type="entry name" value="cAMP-binding domain-like"/>
    <property type="match status" value="1"/>
</dbReference>
<feature type="short sequence motif" description="GXSXG" evidence="9">
    <location>
        <begin position="362"/>
        <end position="366"/>
    </location>
</feature>
<dbReference type="Pfam" id="PF24179">
    <property type="entry name" value="NTE_Ploop"/>
    <property type="match status" value="1"/>
</dbReference>
<comment type="caution">
    <text evidence="12">The sequence shown here is derived from an EMBL/GenBank/DDBJ whole genome shotgun (WGS) entry which is preliminary data.</text>
</comment>
<keyword evidence="6" id="KW-1133">Transmembrane helix</keyword>
<feature type="short sequence motif" description="DGA/G" evidence="9">
    <location>
        <begin position="480"/>
        <end position="482"/>
    </location>
</feature>
<accession>A0A7W5ZS11</accession>
<dbReference type="InterPro" id="IPR016035">
    <property type="entry name" value="Acyl_Trfase/lysoPLipase"/>
</dbReference>
<dbReference type="CDD" id="cd00038">
    <property type="entry name" value="CAP_ED"/>
    <property type="match status" value="1"/>
</dbReference>
<evidence type="ECO:0000256" key="3">
    <source>
        <dbReference type="ARBA" id="ARBA00022692"/>
    </source>
</evidence>
<dbReference type="PANTHER" id="PTHR14226:SF29">
    <property type="entry name" value="NEUROPATHY TARGET ESTERASE SWS"/>
    <property type="match status" value="1"/>
</dbReference>
<dbReference type="CDD" id="cd07205">
    <property type="entry name" value="Pat_PNPLA6_PNPLA7_NTE1_like"/>
    <property type="match status" value="1"/>
</dbReference>
<dbReference type="InterPro" id="IPR000595">
    <property type="entry name" value="cNMP-bd_dom"/>
</dbReference>
<evidence type="ECO:0000256" key="8">
    <source>
        <dbReference type="ARBA" id="ARBA00023136"/>
    </source>
</evidence>
<dbReference type="PROSITE" id="PS50042">
    <property type="entry name" value="CNMP_BINDING_3"/>
    <property type="match status" value="1"/>
</dbReference>
<evidence type="ECO:0000256" key="6">
    <source>
        <dbReference type="ARBA" id="ARBA00022989"/>
    </source>
</evidence>
<sequence length="611" mass="68380">MQKAVYYELLQITLTRIFGELPMDVFESVVDLLEWKEIAGGEILFHKNDEADCLYGVLSGRLRAYVPTDDGSEIPLGEIPPGETVGEMGIFTESPRSASIVAIRDSVLVKISKSAFEKIIMVSPKVVLNITNLIIERLNRQNLSKKTNYKITNVALICLHHSPAEKAFCQAVFKALNHKASCSYLSIERISQHFNDPDIANVEKADVTNYRLLSNWLDEQEAQYNYVFYEADTLTSEWAKRCVRQADKVLIISESQYGSGPSAAEMALLHTGSSSVNKTLVLLHPPMADFPTKTSSWLRSRRVQRHFHVEQDNPSDVERIRRYLMGQSVGLVLSGGGARGFVHVGVYRALEERGIPVDFVGGTSMGSIIGSFIAMGYSAETLDKVMRKIYVEGKNPTADFNLIPYFSLIKGKKVEQILEKYCGEVEIEDLWRNFYCISSNLTKAEAMIHQAGKLRKYVRASISLPGILPPVIDEEGLLVDGGIFNNTPVDVMLAQGVGKVISVDMNVQRTLQKNENYQSGGTWQAFKGRVMGQSTGTRIPNMMSVIFQSTTISSDFKANQYKPYCDLYINPNVTNFGIIDWKSYEKIVEIGYQTAIEAIDEQLKTTLESFK</sequence>
<evidence type="ECO:0000256" key="2">
    <source>
        <dbReference type="ARBA" id="ARBA00006636"/>
    </source>
</evidence>
<proteinExistence type="inferred from homology"/>
<feature type="short sequence motif" description="GXGXXG" evidence="9">
    <location>
        <begin position="335"/>
        <end position="340"/>
    </location>
</feature>
<feature type="active site" description="Nucleophile" evidence="9">
    <location>
        <position position="364"/>
    </location>
</feature>
<comment type="similarity">
    <text evidence="2">Belongs to the NTE family.</text>
</comment>
<evidence type="ECO:0000313" key="13">
    <source>
        <dbReference type="Proteomes" id="UP000541352"/>
    </source>
</evidence>
<feature type="domain" description="PNPLA" evidence="11">
    <location>
        <begin position="331"/>
        <end position="493"/>
    </location>
</feature>
<evidence type="ECO:0000256" key="7">
    <source>
        <dbReference type="ARBA" id="ARBA00023098"/>
    </source>
</evidence>
<dbReference type="SUPFAM" id="SSF52151">
    <property type="entry name" value="FabD/lysophospholipase-like"/>
    <property type="match status" value="1"/>
</dbReference>
<dbReference type="Gene3D" id="2.60.120.10">
    <property type="entry name" value="Jelly Rolls"/>
    <property type="match status" value="1"/>
</dbReference>
<dbReference type="PROSITE" id="PS00889">
    <property type="entry name" value="CNMP_BINDING_2"/>
    <property type="match status" value="1"/>
</dbReference>
<dbReference type="InterPro" id="IPR018488">
    <property type="entry name" value="cNMP-bd_CS"/>
</dbReference>
<evidence type="ECO:0000256" key="9">
    <source>
        <dbReference type="PROSITE-ProRule" id="PRU01161"/>
    </source>
</evidence>
<dbReference type="RefSeq" id="WP_183977652.1">
    <property type="nucleotide sequence ID" value="NZ_JACIBY010000011.1"/>
</dbReference>
<dbReference type="SMART" id="SM00100">
    <property type="entry name" value="cNMP"/>
    <property type="match status" value="1"/>
</dbReference>
<dbReference type="PROSITE" id="PS51635">
    <property type="entry name" value="PNPLA"/>
    <property type="match status" value="1"/>
</dbReference>
<keyword evidence="13" id="KW-1185">Reference proteome</keyword>
<name>A0A7W5ZS11_9BACT</name>
<comment type="subcellular location">
    <subcellularLocation>
        <location evidence="1">Membrane</location>
    </subcellularLocation>
</comment>
<gene>
    <name evidence="12" type="ORF">FHS57_004609</name>
</gene>